<proteinExistence type="predicted"/>
<dbReference type="Proteomes" id="UP000026961">
    <property type="component" value="Chromosome 2"/>
</dbReference>
<evidence type="ECO:0000313" key="2">
    <source>
        <dbReference type="Proteomes" id="UP000026961"/>
    </source>
</evidence>
<evidence type="ECO:0000313" key="1">
    <source>
        <dbReference type="EnsemblPlants" id="OGLUM02G06790.1"/>
    </source>
</evidence>
<keyword evidence="2" id="KW-1185">Reference proteome</keyword>
<sequence length="63" mass="6989">MFIRSCIFGKLQGLLERNYAEAAARKAAPQGDYLFIPGNDCHSLQRLIGAHKQAGVQDRVLCQ</sequence>
<dbReference type="HOGENOM" id="CLU_2889465_0_0_1"/>
<organism evidence="1">
    <name type="scientific">Oryza glumipatula</name>
    <dbReference type="NCBI Taxonomy" id="40148"/>
    <lineage>
        <taxon>Eukaryota</taxon>
        <taxon>Viridiplantae</taxon>
        <taxon>Streptophyta</taxon>
        <taxon>Embryophyta</taxon>
        <taxon>Tracheophyta</taxon>
        <taxon>Spermatophyta</taxon>
        <taxon>Magnoliopsida</taxon>
        <taxon>Liliopsida</taxon>
        <taxon>Poales</taxon>
        <taxon>Poaceae</taxon>
        <taxon>BOP clade</taxon>
        <taxon>Oryzoideae</taxon>
        <taxon>Oryzeae</taxon>
        <taxon>Oryzinae</taxon>
        <taxon>Oryza</taxon>
    </lineage>
</organism>
<reference evidence="1" key="1">
    <citation type="submission" date="2015-04" db="UniProtKB">
        <authorList>
            <consortium name="EnsemblPlants"/>
        </authorList>
    </citation>
    <scope>IDENTIFICATION</scope>
</reference>
<accession>A0A0D9YNI2</accession>
<reference evidence="1" key="2">
    <citation type="submission" date="2018-05" db="EMBL/GenBank/DDBJ databases">
        <title>OgluRS3 (Oryza glumaepatula Reference Sequence Version 3).</title>
        <authorList>
            <person name="Zhang J."/>
            <person name="Kudrna D."/>
            <person name="Lee S."/>
            <person name="Talag J."/>
            <person name="Welchert J."/>
            <person name="Wing R.A."/>
        </authorList>
    </citation>
    <scope>NUCLEOTIDE SEQUENCE [LARGE SCALE GENOMIC DNA]</scope>
</reference>
<name>A0A0D9YNI2_9ORYZ</name>
<protein>
    <submittedName>
        <fullName evidence="1">Uncharacterized protein</fullName>
    </submittedName>
</protein>
<dbReference type="Gramene" id="OGLUM02G06790.1">
    <property type="protein sequence ID" value="OGLUM02G06790.1"/>
    <property type="gene ID" value="OGLUM02G06790"/>
</dbReference>
<dbReference type="AlphaFoldDB" id="A0A0D9YNI2"/>
<dbReference type="EnsemblPlants" id="OGLUM02G06790.1">
    <property type="protein sequence ID" value="OGLUM02G06790.1"/>
    <property type="gene ID" value="OGLUM02G06790"/>
</dbReference>